<dbReference type="EC" id="3.1.3.2" evidence="3"/>
<dbReference type="SUPFAM" id="SSF49363">
    <property type="entry name" value="Purple acid phosphatase, N-terminal domain"/>
    <property type="match status" value="1"/>
</dbReference>
<dbReference type="EMBL" id="MPUH01000206">
    <property type="protein sequence ID" value="OMJ86406.1"/>
    <property type="molecule type" value="Genomic_DNA"/>
</dbReference>
<keyword evidence="3" id="KW-0378">Hydrolase</keyword>
<sequence length="479" mass="56294">MDTTYFNDSNLESRFTLANSYKDINPQKNALEVVVNVSNINSGFFFPLNEKLPGSYFWQVYPQQIKIAWTENSREIIVTWISYNNLTGRLAYRKSYCIECSIPSEWIFIRSNVSEYDFGDNFSNIQYIHSVRISELNEDCVYEYLVGLYSFWSELFIIKGKTPNYIHKTVYNKTEEPVKFTIIGDWGTGAQGQYTERLLEKDLDLRPVDGIIHLGDIAYDLDSNNGEVGDEFLRMIQPIAARFPYMTLPGNHEYFKNMTHYTNRFKMPRNNDNQGTGLFYSFNLGYAHFILINTEVYFRPKQLFGINTQDNWLVKDLKKANENREQVPWVFVFMHRPIYCSSIKDDCSSFADSLKNKLEDIFNEYSVDVVFQAHSHIYERTYPIYNGKEKSGLRSKHVYKSAEAPIYIVNGHAGSREGHDSLFKPKFETWHILGFEKDYGYGRLEVYNKTHMYYEEFSSEKGEIIDHFWTIKSKARYNI</sequence>
<comment type="similarity">
    <text evidence="3">Belongs to the metallophosphoesterase superfamily. Purple acid phosphatase family.</text>
</comment>
<dbReference type="Gene3D" id="3.60.21.10">
    <property type="match status" value="1"/>
</dbReference>
<keyword evidence="1" id="KW-0732">Signal</keyword>
<dbReference type="PANTHER" id="PTHR45867">
    <property type="entry name" value="PURPLE ACID PHOSPHATASE"/>
    <property type="match status" value="1"/>
</dbReference>
<feature type="domain" description="Purple acid phosphatase N-terminal" evidence="6">
    <location>
        <begin position="62"/>
        <end position="156"/>
    </location>
</feature>
<evidence type="ECO:0000313" key="7">
    <source>
        <dbReference type="EMBL" id="OMJ86406.1"/>
    </source>
</evidence>
<gene>
    <name evidence="7" type="ORF">SteCoe_12060</name>
</gene>
<evidence type="ECO:0000259" key="5">
    <source>
        <dbReference type="Pfam" id="PF14008"/>
    </source>
</evidence>
<evidence type="ECO:0000259" key="6">
    <source>
        <dbReference type="Pfam" id="PF16656"/>
    </source>
</evidence>
<accession>A0A1R2CBN3</accession>
<feature type="domain" description="Calcineurin-like phosphoesterase" evidence="4">
    <location>
        <begin position="179"/>
        <end position="378"/>
    </location>
</feature>
<comment type="catalytic activity">
    <reaction evidence="3">
        <text>a phosphate monoester + H2O = an alcohol + phosphate</text>
        <dbReference type="Rhea" id="RHEA:15017"/>
        <dbReference type="ChEBI" id="CHEBI:15377"/>
        <dbReference type="ChEBI" id="CHEBI:30879"/>
        <dbReference type="ChEBI" id="CHEBI:43474"/>
        <dbReference type="ChEBI" id="CHEBI:67140"/>
        <dbReference type="EC" id="3.1.3.2"/>
    </reaction>
</comment>
<dbReference type="SUPFAM" id="SSF56300">
    <property type="entry name" value="Metallo-dependent phosphatases"/>
    <property type="match status" value="1"/>
</dbReference>
<keyword evidence="8" id="KW-1185">Reference proteome</keyword>
<keyword evidence="2" id="KW-0325">Glycoprotein</keyword>
<organism evidence="7 8">
    <name type="scientific">Stentor coeruleus</name>
    <dbReference type="NCBI Taxonomy" id="5963"/>
    <lineage>
        <taxon>Eukaryota</taxon>
        <taxon>Sar</taxon>
        <taxon>Alveolata</taxon>
        <taxon>Ciliophora</taxon>
        <taxon>Postciliodesmatophora</taxon>
        <taxon>Heterotrichea</taxon>
        <taxon>Heterotrichida</taxon>
        <taxon>Stentoridae</taxon>
        <taxon>Stentor</taxon>
    </lineage>
</organism>
<evidence type="ECO:0000256" key="3">
    <source>
        <dbReference type="RuleBase" id="RU361203"/>
    </source>
</evidence>
<dbReference type="InterPro" id="IPR025733">
    <property type="entry name" value="PAPs_C"/>
</dbReference>
<dbReference type="CDD" id="cd00839">
    <property type="entry name" value="MPP_PAPs"/>
    <property type="match status" value="1"/>
</dbReference>
<dbReference type="Gene3D" id="2.60.40.380">
    <property type="entry name" value="Purple acid phosphatase-like, N-terminal"/>
    <property type="match status" value="1"/>
</dbReference>
<dbReference type="GO" id="GO:0003993">
    <property type="term" value="F:acid phosphatase activity"/>
    <property type="evidence" value="ECO:0007669"/>
    <property type="project" value="UniProtKB-EC"/>
</dbReference>
<evidence type="ECO:0000313" key="8">
    <source>
        <dbReference type="Proteomes" id="UP000187209"/>
    </source>
</evidence>
<reference evidence="7 8" key="1">
    <citation type="submission" date="2016-11" db="EMBL/GenBank/DDBJ databases">
        <title>The macronuclear genome of Stentor coeruleus: a giant cell with tiny introns.</title>
        <authorList>
            <person name="Slabodnick M."/>
            <person name="Ruby J.G."/>
            <person name="Reiff S.B."/>
            <person name="Swart E.C."/>
            <person name="Gosai S."/>
            <person name="Prabakaran S."/>
            <person name="Witkowska E."/>
            <person name="Larue G.E."/>
            <person name="Fisher S."/>
            <person name="Freeman R.M."/>
            <person name="Gunawardena J."/>
            <person name="Chu W."/>
            <person name="Stover N.A."/>
            <person name="Gregory B.D."/>
            <person name="Nowacki M."/>
            <person name="Derisi J."/>
            <person name="Roy S.W."/>
            <person name="Marshall W.F."/>
            <person name="Sood P."/>
        </authorList>
    </citation>
    <scope>NUCLEOTIDE SEQUENCE [LARGE SCALE GENOMIC DNA]</scope>
    <source>
        <strain evidence="7">WM001</strain>
    </source>
</reference>
<proteinExistence type="inferred from homology"/>
<dbReference type="InterPro" id="IPR029052">
    <property type="entry name" value="Metallo-depent_PP-like"/>
</dbReference>
<evidence type="ECO:0000256" key="2">
    <source>
        <dbReference type="ARBA" id="ARBA00023180"/>
    </source>
</evidence>
<dbReference type="OrthoDB" id="45007at2759"/>
<dbReference type="InterPro" id="IPR004843">
    <property type="entry name" value="Calcineurin-like_PHP"/>
</dbReference>
<feature type="domain" description="Purple acid phosphatase C-terminal" evidence="5">
    <location>
        <begin position="404"/>
        <end position="467"/>
    </location>
</feature>
<evidence type="ECO:0000256" key="1">
    <source>
        <dbReference type="ARBA" id="ARBA00022729"/>
    </source>
</evidence>
<dbReference type="Pfam" id="PF16656">
    <property type="entry name" value="Pur_ac_phosph_N"/>
    <property type="match status" value="1"/>
</dbReference>
<dbReference type="GO" id="GO:0046872">
    <property type="term" value="F:metal ion binding"/>
    <property type="evidence" value="ECO:0007669"/>
    <property type="project" value="InterPro"/>
</dbReference>
<dbReference type="InterPro" id="IPR008963">
    <property type="entry name" value="Purple_acid_Pase-like_N"/>
</dbReference>
<dbReference type="AlphaFoldDB" id="A0A1R2CBN3"/>
<evidence type="ECO:0000259" key="4">
    <source>
        <dbReference type="Pfam" id="PF00149"/>
    </source>
</evidence>
<protein>
    <recommendedName>
        <fullName evidence="3">Purple acid phosphatase</fullName>
        <ecNumber evidence="3">3.1.3.2</ecNumber>
    </recommendedName>
</protein>
<dbReference type="Pfam" id="PF14008">
    <property type="entry name" value="Metallophos_C"/>
    <property type="match status" value="1"/>
</dbReference>
<name>A0A1R2CBN3_9CILI</name>
<dbReference type="InterPro" id="IPR041792">
    <property type="entry name" value="MPP_PAP"/>
</dbReference>
<dbReference type="Proteomes" id="UP000187209">
    <property type="component" value="Unassembled WGS sequence"/>
</dbReference>
<comment type="caution">
    <text evidence="7">The sequence shown here is derived from an EMBL/GenBank/DDBJ whole genome shotgun (WGS) entry which is preliminary data.</text>
</comment>
<dbReference type="InterPro" id="IPR015914">
    <property type="entry name" value="PAPs_N"/>
</dbReference>
<dbReference type="Pfam" id="PF00149">
    <property type="entry name" value="Metallophos"/>
    <property type="match status" value="1"/>
</dbReference>